<gene>
    <name evidence="2" type="ORF">KS419_00930</name>
</gene>
<organism evidence="2 3">
    <name type="scientific">Evansella tamaricis</name>
    <dbReference type="NCBI Taxonomy" id="2069301"/>
    <lineage>
        <taxon>Bacteria</taxon>
        <taxon>Bacillati</taxon>
        <taxon>Bacillota</taxon>
        <taxon>Bacilli</taxon>
        <taxon>Bacillales</taxon>
        <taxon>Bacillaceae</taxon>
        <taxon>Evansella</taxon>
    </lineage>
</organism>
<keyword evidence="1" id="KW-0812">Transmembrane</keyword>
<accession>A0ABS6J9G6</accession>
<reference evidence="2 3" key="1">
    <citation type="submission" date="2021-06" db="EMBL/GenBank/DDBJ databases">
        <title>Bacillus sp. RD4P76, an endophyte from a halophyte.</title>
        <authorList>
            <person name="Sun J.-Q."/>
        </authorList>
    </citation>
    <scope>NUCLEOTIDE SEQUENCE [LARGE SCALE GENOMIC DNA]</scope>
    <source>
        <strain evidence="2 3">CGMCC 1.15917</strain>
    </source>
</reference>
<keyword evidence="3" id="KW-1185">Reference proteome</keyword>
<proteinExistence type="predicted"/>
<dbReference type="Proteomes" id="UP000784880">
    <property type="component" value="Unassembled WGS sequence"/>
</dbReference>
<name>A0ABS6J9G6_9BACI</name>
<dbReference type="RefSeq" id="WP_217064221.1">
    <property type="nucleotide sequence ID" value="NZ_JAHQCS010000017.1"/>
</dbReference>
<evidence type="ECO:0000313" key="3">
    <source>
        <dbReference type="Proteomes" id="UP000784880"/>
    </source>
</evidence>
<feature type="transmembrane region" description="Helical" evidence="1">
    <location>
        <begin position="16"/>
        <end position="48"/>
    </location>
</feature>
<keyword evidence="1" id="KW-0472">Membrane</keyword>
<evidence type="ECO:0000313" key="2">
    <source>
        <dbReference type="EMBL" id="MBU9710327.1"/>
    </source>
</evidence>
<comment type="caution">
    <text evidence="2">The sequence shown here is derived from an EMBL/GenBank/DDBJ whole genome shotgun (WGS) entry which is preliminary data.</text>
</comment>
<protein>
    <recommendedName>
        <fullName evidence="4">DUF4190 domain-containing protein</fullName>
    </recommendedName>
</protein>
<sequence length="102" mass="11439">MMEENGYPMISTKRLVIAYILSVVTVFLTFSGFLLLVLFPLAIVVGIAGWVISNNQRKIAKAQNDKVPVIVLAAFIMNILATIFAVVMNIFYILLLFFFSFT</sequence>
<dbReference type="EMBL" id="JAHQCS010000017">
    <property type="protein sequence ID" value="MBU9710327.1"/>
    <property type="molecule type" value="Genomic_DNA"/>
</dbReference>
<feature type="transmembrane region" description="Helical" evidence="1">
    <location>
        <begin position="69"/>
        <end position="99"/>
    </location>
</feature>
<evidence type="ECO:0000256" key="1">
    <source>
        <dbReference type="SAM" id="Phobius"/>
    </source>
</evidence>
<evidence type="ECO:0008006" key="4">
    <source>
        <dbReference type="Google" id="ProtNLM"/>
    </source>
</evidence>
<keyword evidence="1" id="KW-1133">Transmembrane helix</keyword>